<dbReference type="GO" id="GO:0016887">
    <property type="term" value="F:ATP hydrolysis activity"/>
    <property type="evidence" value="ECO:0007669"/>
    <property type="project" value="InterPro"/>
</dbReference>
<dbReference type="AlphaFoldDB" id="A0A1T4YS85"/>
<dbReference type="PROSITE" id="PS50893">
    <property type="entry name" value="ABC_TRANSPORTER_2"/>
    <property type="match status" value="1"/>
</dbReference>
<dbReference type="GO" id="GO:0005886">
    <property type="term" value="C:plasma membrane"/>
    <property type="evidence" value="ECO:0007669"/>
    <property type="project" value="UniProtKB-ARBA"/>
</dbReference>
<organism evidence="12 13">
    <name type="scientific">Aeromicrobium choanae</name>
    <dbReference type="NCBI Taxonomy" id="1736691"/>
    <lineage>
        <taxon>Bacteria</taxon>
        <taxon>Bacillati</taxon>
        <taxon>Actinomycetota</taxon>
        <taxon>Actinomycetes</taxon>
        <taxon>Propionibacteriales</taxon>
        <taxon>Nocardioidaceae</taxon>
        <taxon>Aeromicrobium</taxon>
    </lineage>
</organism>
<reference evidence="13" key="1">
    <citation type="submission" date="2017-02" db="EMBL/GenBank/DDBJ databases">
        <authorList>
            <person name="Varghese N."/>
            <person name="Submissions S."/>
        </authorList>
    </citation>
    <scope>NUCLEOTIDE SEQUENCE [LARGE SCALE GENOMIC DNA]</scope>
    <source>
        <strain evidence="13">9H-4</strain>
    </source>
</reference>
<dbReference type="Gene3D" id="3.40.50.300">
    <property type="entry name" value="P-loop containing nucleotide triphosphate hydrolases"/>
    <property type="match status" value="1"/>
</dbReference>
<dbReference type="FunFam" id="3.40.50.300:FF:000056">
    <property type="entry name" value="Cell division ATP-binding protein FtsE"/>
    <property type="match status" value="1"/>
</dbReference>
<evidence type="ECO:0000259" key="11">
    <source>
        <dbReference type="PROSITE" id="PS50893"/>
    </source>
</evidence>
<dbReference type="PROSITE" id="PS00211">
    <property type="entry name" value="ABC_TRANSPORTER_1"/>
    <property type="match status" value="1"/>
</dbReference>
<keyword evidence="8" id="KW-0472">Membrane</keyword>
<dbReference type="SUPFAM" id="SSF52540">
    <property type="entry name" value="P-loop containing nucleoside triphosphate hydrolases"/>
    <property type="match status" value="1"/>
</dbReference>
<dbReference type="STRING" id="1736691.SAMN06295964_0632"/>
<dbReference type="PANTHER" id="PTHR43166:SF30">
    <property type="entry name" value="METHIONINE IMPORT ATP-BINDING PROTEIN METN"/>
    <property type="match status" value="1"/>
</dbReference>
<sequence length="339" mass="36629">MALVELRDVHKTFAPTKKGGAPIEAIRGVDLDVEAGEIHAIVGYSGAGKSTLVRLVNALEQPTSGSVTVDGTRLDQLGERDIRRVRQGIGMIFQQFNLMRSRTVWGNLEFPLKLAGVDQAERQRRISELLHFVGLADKAHAYPEQLSGGQKQRVGIARALATNPSILLADESTSALDPDTTREVLSLLRKVNEDLGITIIVITHEMDVVRTLAHRVSVMEHGRVVESGDVAEVFARPREQVTRRFVATLVDEVPQGAELEALRERFGGRLLVVDVEGHTSQAEVFAALAARGVSVEVVQGGVNRVGSSVFGHVTLSVHGEDVDAVVAQVGRLDGVEVLA</sequence>
<name>A0A1T4YS85_9ACTN</name>
<dbReference type="CDD" id="cd03258">
    <property type="entry name" value="ABC_MetN_methionine_transporter"/>
    <property type="match status" value="1"/>
</dbReference>
<keyword evidence="7" id="KW-0029">Amino-acid transport</keyword>
<dbReference type="InterPro" id="IPR027417">
    <property type="entry name" value="P-loop_NTPase"/>
</dbReference>
<dbReference type="RefSeq" id="WP_078698809.1">
    <property type="nucleotide sequence ID" value="NZ_LT796768.1"/>
</dbReference>
<dbReference type="Proteomes" id="UP000191040">
    <property type="component" value="Chromosome I"/>
</dbReference>
<dbReference type="Gene3D" id="3.30.70.260">
    <property type="match status" value="1"/>
</dbReference>
<keyword evidence="5 12" id="KW-0067">ATP-binding</keyword>
<evidence type="ECO:0000256" key="6">
    <source>
        <dbReference type="ARBA" id="ARBA00022967"/>
    </source>
</evidence>
<evidence type="ECO:0000256" key="5">
    <source>
        <dbReference type="ARBA" id="ARBA00022840"/>
    </source>
</evidence>
<comment type="subunit">
    <text evidence="10">Homodimer. Forms a membrane-associated complex with FtsX.</text>
</comment>
<keyword evidence="2" id="KW-0813">Transport</keyword>
<evidence type="ECO:0000313" key="12">
    <source>
        <dbReference type="EMBL" id="SKB04590.1"/>
    </source>
</evidence>
<dbReference type="InterPro" id="IPR003439">
    <property type="entry name" value="ABC_transporter-like_ATP-bd"/>
</dbReference>
<evidence type="ECO:0000256" key="8">
    <source>
        <dbReference type="ARBA" id="ARBA00023136"/>
    </source>
</evidence>
<dbReference type="SMART" id="SM00382">
    <property type="entry name" value="AAA"/>
    <property type="match status" value="1"/>
</dbReference>
<dbReference type="InterPro" id="IPR003593">
    <property type="entry name" value="AAA+_ATPase"/>
</dbReference>
<evidence type="ECO:0000256" key="4">
    <source>
        <dbReference type="ARBA" id="ARBA00022741"/>
    </source>
</evidence>
<evidence type="ECO:0000313" key="13">
    <source>
        <dbReference type="Proteomes" id="UP000191040"/>
    </source>
</evidence>
<evidence type="ECO:0000256" key="2">
    <source>
        <dbReference type="ARBA" id="ARBA00022448"/>
    </source>
</evidence>
<comment type="similarity">
    <text evidence="1">Belongs to the ABC transporter superfamily.</text>
</comment>
<dbReference type="Pfam" id="PF00005">
    <property type="entry name" value="ABC_tran"/>
    <property type="match status" value="1"/>
</dbReference>
<keyword evidence="6" id="KW-1278">Translocase</keyword>
<proteinExistence type="inferred from homology"/>
<feature type="domain" description="ABC transporter" evidence="11">
    <location>
        <begin position="4"/>
        <end position="246"/>
    </location>
</feature>
<evidence type="ECO:0000256" key="1">
    <source>
        <dbReference type="ARBA" id="ARBA00005417"/>
    </source>
</evidence>
<evidence type="ECO:0000256" key="9">
    <source>
        <dbReference type="ARBA" id="ARBA00054718"/>
    </source>
</evidence>
<keyword evidence="4" id="KW-0547">Nucleotide-binding</keyword>
<gene>
    <name evidence="12" type="ORF">SAMN06295964_0632</name>
</gene>
<dbReference type="InterPro" id="IPR050086">
    <property type="entry name" value="MetN_ABC_transporter-like"/>
</dbReference>
<dbReference type="GO" id="GO:0006865">
    <property type="term" value="P:amino acid transport"/>
    <property type="evidence" value="ECO:0007669"/>
    <property type="project" value="UniProtKB-KW"/>
</dbReference>
<evidence type="ECO:0000256" key="7">
    <source>
        <dbReference type="ARBA" id="ARBA00022970"/>
    </source>
</evidence>
<dbReference type="InterPro" id="IPR017871">
    <property type="entry name" value="ABC_transporter-like_CS"/>
</dbReference>
<evidence type="ECO:0000256" key="10">
    <source>
        <dbReference type="ARBA" id="ARBA00063837"/>
    </source>
</evidence>
<accession>A0A1T4YS85</accession>
<dbReference type="InterPro" id="IPR041701">
    <property type="entry name" value="MetN_ABC"/>
</dbReference>
<evidence type="ECO:0000256" key="3">
    <source>
        <dbReference type="ARBA" id="ARBA00022475"/>
    </source>
</evidence>
<dbReference type="OrthoDB" id="9806471at2"/>
<protein>
    <submittedName>
        <fullName evidence="12">D-methionine transport system ATP-binding protein</fullName>
    </submittedName>
</protein>
<dbReference type="EMBL" id="LT796768">
    <property type="protein sequence ID" value="SKB04590.1"/>
    <property type="molecule type" value="Genomic_DNA"/>
</dbReference>
<dbReference type="PANTHER" id="PTHR43166">
    <property type="entry name" value="AMINO ACID IMPORT ATP-BINDING PROTEIN"/>
    <property type="match status" value="1"/>
</dbReference>
<dbReference type="GO" id="GO:0005524">
    <property type="term" value="F:ATP binding"/>
    <property type="evidence" value="ECO:0007669"/>
    <property type="project" value="UniProtKB-KW"/>
</dbReference>
<keyword evidence="13" id="KW-1185">Reference proteome</keyword>
<keyword evidence="3" id="KW-1003">Cell membrane</keyword>
<comment type="function">
    <text evidence="9">Part of the ABC transporter FtsEX involved in cellular division. Has ATPase activity.</text>
</comment>